<dbReference type="InterPro" id="IPR036008">
    <property type="entry name" value="Aconitase_4Fe-4S_dom"/>
</dbReference>
<dbReference type="PROSITE" id="PS00450">
    <property type="entry name" value="ACONITASE_1"/>
    <property type="match status" value="1"/>
</dbReference>
<gene>
    <name evidence="8" type="ORF">SAMN04490357_6697</name>
</gene>
<evidence type="ECO:0000256" key="4">
    <source>
        <dbReference type="ARBA" id="ARBA00023004"/>
    </source>
</evidence>
<dbReference type="GO" id="GO:0046872">
    <property type="term" value="F:metal ion binding"/>
    <property type="evidence" value="ECO:0007669"/>
    <property type="project" value="UniProtKB-KW"/>
</dbReference>
<dbReference type="EMBL" id="FNTD01000004">
    <property type="protein sequence ID" value="SEE03536.1"/>
    <property type="molecule type" value="Genomic_DNA"/>
</dbReference>
<feature type="domain" description="Aconitase/3-isopropylmalate dehydratase large subunit alpha/beta/alpha" evidence="7">
    <location>
        <begin position="280"/>
        <end position="402"/>
    </location>
</feature>
<evidence type="ECO:0000256" key="6">
    <source>
        <dbReference type="ARBA" id="ARBA00023239"/>
    </source>
</evidence>
<proteinExistence type="inferred from homology"/>
<dbReference type="GO" id="GO:0051536">
    <property type="term" value="F:iron-sulfur cluster binding"/>
    <property type="evidence" value="ECO:0007669"/>
    <property type="project" value="UniProtKB-KW"/>
</dbReference>
<dbReference type="InterPro" id="IPR015931">
    <property type="entry name" value="Acnase/IPM_dHydase_lsu_aba_1/3"/>
</dbReference>
<dbReference type="GeneID" id="95515725"/>
<dbReference type="UniPathway" id="UPA00946"/>
<dbReference type="GO" id="GO:0019752">
    <property type="term" value="P:carboxylic acid metabolic process"/>
    <property type="evidence" value="ECO:0007669"/>
    <property type="project" value="UniProtKB-ARBA"/>
</dbReference>
<evidence type="ECO:0000313" key="8">
    <source>
        <dbReference type="EMBL" id="SEE03536.1"/>
    </source>
</evidence>
<accession>A0A1H5FJE3</accession>
<reference evidence="8 9" key="1">
    <citation type="submission" date="2016-10" db="EMBL/GenBank/DDBJ databases">
        <authorList>
            <person name="de Groot N.N."/>
        </authorList>
    </citation>
    <scope>NUCLEOTIDE SEQUENCE [LARGE SCALE GENOMIC DNA]</scope>
    <source>
        <strain evidence="8 9">DSM 40306</strain>
    </source>
</reference>
<sequence length="411" mass="43009">MTSELVAGVPLAEQIIAGHLAGEEGPVAPGRLVTVRPDRVYVQDGNAPTVARLYEQHGFTTVFDPERVSFVFDHSVLVADVDMADRMKDADRFAARLGVDVRARGQGISHVLAAELGWFSPGALVLGSDSHTCVGGAFGALGLGMGASDIVAAMVTGTTWLRVPETVEVRFTGTPARATRPRDVLLSLLRDKGQEPFLYRSVEFTGAWVRALSRDASASLASLGVELGAKCVFVPDEQETIPTGTAPGLARVDFDISGLQPTVALPHLPARTVPLDEAAGTPISYVFLGSCTNSRLEDIAEAAAVVRGHRVPAGVQFVVTPGSNAVYRDAMRAGYIDTLLTAGAVVTPAGCGACVGTQGPLPARGENVLSTMNRNFRGRMGNPEADIYLSSPVVAAATALSGAIPRVEDLP</sequence>
<dbReference type="PANTHER" id="PTHR43822:SF2">
    <property type="entry name" value="HOMOACONITASE, MITOCHONDRIAL"/>
    <property type="match status" value="1"/>
</dbReference>
<keyword evidence="3" id="KW-0479">Metal-binding</keyword>
<protein>
    <submittedName>
        <fullName evidence="8">3-isopropylmalate/(R)-2-methylmalate dehydratase large subunit</fullName>
    </submittedName>
</protein>
<evidence type="ECO:0000256" key="5">
    <source>
        <dbReference type="ARBA" id="ARBA00023014"/>
    </source>
</evidence>
<feature type="domain" description="Aconitase/3-isopropylmalate dehydratase large subunit alpha/beta/alpha" evidence="7">
    <location>
        <begin position="15"/>
        <end position="241"/>
    </location>
</feature>
<dbReference type="AlphaFoldDB" id="A0A1H5FJE3"/>
<dbReference type="Gene3D" id="3.30.499.10">
    <property type="entry name" value="Aconitase, domain 3"/>
    <property type="match status" value="2"/>
</dbReference>
<keyword evidence="6" id="KW-0456">Lyase</keyword>
<dbReference type="Proteomes" id="UP000182375">
    <property type="component" value="Unassembled WGS sequence"/>
</dbReference>
<dbReference type="InterPro" id="IPR018136">
    <property type="entry name" value="Aconitase_4Fe-4S_BS"/>
</dbReference>
<name>A0A1H5FJE3_9ACTN</name>
<dbReference type="InterPro" id="IPR050067">
    <property type="entry name" value="IPM_dehydratase_rel_enz"/>
</dbReference>
<evidence type="ECO:0000313" key="9">
    <source>
        <dbReference type="Proteomes" id="UP000182375"/>
    </source>
</evidence>
<evidence type="ECO:0000256" key="1">
    <source>
        <dbReference type="ARBA" id="ARBA00001966"/>
    </source>
</evidence>
<organism evidence="8 9">
    <name type="scientific">Streptomyces misionensis</name>
    <dbReference type="NCBI Taxonomy" id="67331"/>
    <lineage>
        <taxon>Bacteria</taxon>
        <taxon>Bacillati</taxon>
        <taxon>Actinomycetota</taxon>
        <taxon>Actinomycetes</taxon>
        <taxon>Kitasatosporales</taxon>
        <taxon>Streptomycetaceae</taxon>
        <taxon>Streptomyces</taxon>
    </lineage>
</organism>
<dbReference type="NCBIfam" id="NF001614">
    <property type="entry name" value="PRK00402.1"/>
    <property type="match status" value="1"/>
</dbReference>
<keyword evidence="5" id="KW-0411">Iron-sulfur</keyword>
<evidence type="ECO:0000256" key="3">
    <source>
        <dbReference type="ARBA" id="ARBA00022723"/>
    </source>
</evidence>
<dbReference type="SUPFAM" id="SSF53732">
    <property type="entry name" value="Aconitase iron-sulfur domain"/>
    <property type="match status" value="1"/>
</dbReference>
<dbReference type="PRINTS" id="PR00415">
    <property type="entry name" value="ACONITASE"/>
</dbReference>
<dbReference type="RefSeq" id="WP_070026048.1">
    <property type="nucleotide sequence ID" value="NZ_FNTD01000004.1"/>
</dbReference>
<keyword evidence="4" id="KW-0408">Iron</keyword>
<dbReference type="GO" id="GO:0016829">
    <property type="term" value="F:lyase activity"/>
    <property type="evidence" value="ECO:0007669"/>
    <property type="project" value="UniProtKB-KW"/>
</dbReference>
<dbReference type="Pfam" id="PF00330">
    <property type="entry name" value="Aconitase"/>
    <property type="match status" value="2"/>
</dbReference>
<dbReference type="STRING" id="67331.SAMN04490357_6697"/>
<dbReference type="PANTHER" id="PTHR43822">
    <property type="entry name" value="HOMOACONITASE, MITOCHONDRIAL-RELATED"/>
    <property type="match status" value="1"/>
</dbReference>
<evidence type="ECO:0000259" key="7">
    <source>
        <dbReference type="Pfam" id="PF00330"/>
    </source>
</evidence>
<dbReference type="PROSITE" id="PS01244">
    <property type="entry name" value="ACONITASE_2"/>
    <property type="match status" value="1"/>
</dbReference>
<evidence type="ECO:0000256" key="2">
    <source>
        <dbReference type="ARBA" id="ARBA00007185"/>
    </source>
</evidence>
<comment type="cofactor">
    <cofactor evidence="1">
        <name>[4Fe-4S] cluster</name>
        <dbReference type="ChEBI" id="CHEBI:49883"/>
    </cofactor>
</comment>
<dbReference type="InterPro" id="IPR001030">
    <property type="entry name" value="Acoase/IPM_deHydtase_lsu_aba"/>
</dbReference>
<comment type="similarity">
    <text evidence="2">Belongs to the aconitase/IPM isomerase family.</text>
</comment>